<gene>
    <name evidence="1" type="ORF">CDAR_273611</name>
</gene>
<comment type="caution">
    <text evidence="1">The sequence shown here is derived from an EMBL/GenBank/DDBJ whole genome shotgun (WGS) entry which is preliminary data.</text>
</comment>
<protein>
    <submittedName>
        <fullName evidence="1">Uncharacterized protein</fullName>
    </submittedName>
</protein>
<organism evidence="1 2">
    <name type="scientific">Caerostris darwini</name>
    <dbReference type="NCBI Taxonomy" id="1538125"/>
    <lineage>
        <taxon>Eukaryota</taxon>
        <taxon>Metazoa</taxon>
        <taxon>Ecdysozoa</taxon>
        <taxon>Arthropoda</taxon>
        <taxon>Chelicerata</taxon>
        <taxon>Arachnida</taxon>
        <taxon>Araneae</taxon>
        <taxon>Araneomorphae</taxon>
        <taxon>Entelegynae</taxon>
        <taxon>Araneoidea</taxon>
        <taxon>Araneidae</taxon>
        <taxon>Caerostris</taxon>
    </lineage>
</organism>
<accession>A0AAV4S9R3</accession>
<evidence type="ECO:0000313" key="2">
    <source>
        <dbReference type="Proteomes" id="UP001054837"/>
    </source>
</evidence>
<dbReference type="EMBL" id="BPLQ01007587">
    <property type="protein sequence ID" value="GIY31003.1"/>
    <property type="molecule type" value="Genomic_DNA"/>
</dbReference>
<name>A0AAV4S9R3_9ARAC</name>
<dbReference type="AlphaFoldDB" id="A0AAV4S9R3"/>
<reference evidence="1 2" key="1">
    <citation type="submission" date="2021-06" db="EMBL/GenBank/DDBJ databases">
        <title>Caerostris darwini draft genome.</title>
        <authorList>
            <person name="Kono N."/>
            <person name="Arakawa K."/>
        </authorList>
    </citation>
    <scope>NUCLEOTIDE SEQUENCE [LARGE SCALE GENOMIC DNA]</scope>
</reference>
<dbReference type="Proteomes" id="UP001054837">
    <property type="component" value="Unassembled WGS sequence"/>
</dbReference>
<evidence type="ECO:0000313" key="1">
    <source>
        <dbReference type="EMBL" id="GIY31003.1"/>
    </source>
</evidence>
<keyword evidence="2" id="KW-1185">Reference proteome</keyword>
<sequence>MREIVAPYNCRPPLFPFRLRPPPNGNRIHGCCLAESIETSRLPWASAKDNFVSCHAGSQRSLMGRIFIRHTADKSFFGKKVHSLRTTTAENKKNKKTGPIAGSSKSVELVDKKIY</sequence>
<proteinExistence type="predicted"/>